<organism evidence="10 11">
    <name type="scientific">Mesorhizobium liriopis</name>
    <dbReference type="NCBI Taxonomy" id="2953882"/>
    <lineage>
        <taxon>Bacteria</taxon>
        <taxon>Pseudomonadati</taxon>
        <taxon>Pseudomonadota</taxon>
        <taxon>Alphaproteobacteria</taxon>
        <taxon>Hyphomicrobiales</taxon>
        <taxon>Phyllobacteriaceae</taxon>
        <taxon>Mesorhizobium</taxon>
    </lineage>
</organism>
<dbReference type="InterPro" id="IPR024989">
    <property type="entry name" value="MFS_assoc_dom"/>
</dbReference>
<feature type="transmembrane region" description="Helical" evidence="8">
    <location>
        <begin position="370"/>
        <end position="390"/>
    </location>
</feature>
<feature type="transmembrane region" description="Helical" evidence="8">
    <location>
        <begin position="344"/>
        <end position="364"/>
    </location>
</feature>
<evidence type="ECO:0000313" key="11">
    <source>
        <dbReference type="Proteomes" id="UP001205906"/>
    </source>
</evidence>
<reference evidence="10 11" key="1">
    <citation type="submission" date="2022-06" db="EMBL/GenBank/DDBJ databases">
        <title>Mesorhizobium sp. strain RP14 Genome sequencing and assembly.</title>
        <authorList>
            <person name="Kim I."/>
        </authorList>
    </citation>
    <scope>NUCLEOTIDE SEQUENCE [LARGE SCALE GENOMIC DNA]</scope>
    <source>
        <strain evidence="11">RP14(2022)</strain>
    </source>
</reference>
<dbReference type="Pfam" id="PF12832">
    <property type="entry name" value="MFS_1_like"/>
    <property type="match status" value="1"/>
</dbReference>
<feature type="transmembrane region" description="Helical" evidence="8">
    <location>
        <begin position="81"/>
        <end position="100"/>
    </location>
</feature>
<evidence type="ECO:0000256" key="7">
    <source>
        <dbReference type="ARBA" id="ARBA00023136"/>
    </source>
</evidence>
<evidence type="ECO:0000259" key="9">
    <source>
        <dbReference type="Pfam" id="PF12832"/>
    </source>
</evidence>
<evidence type="ECO:0000256" key="8">
    <source>
        <dbReference type="SAM" id="Phobius"/>
    </source>
</evidence>
<dbReference type="EMBL" id="JAMXQS010000010">
    <property type="protein sequence ID" value="MCO6052104.1"/>
    <property type="molecule type" value="Genomic_DNA"/>
</dbReference>
<dbReference type="PANTHER" id="PTHR23522">
    <property type="entry name" value="BLL5896 PROTEIN"/>
    <property type="match status" value="1"/>
</dbReference>
<feature type="transmembrane region" description="Helical" evidence="8">
    <location>
        <begin position="213"/>
        <end position="235"/>
    </location>
</feature>
<evidence type="ECO:0000256" key="6">
    <source>
        <dbReference type="ARBA" id="ARBA00022989"/>
    </source>
</evidence>
<comment type="subcellular location">
    <subcellularLocation>
        <location evidence="1">Cell inner membrane</location>
        <topology evidence="1">Multi-pass membrane protein</topology>
    </subcellularLocation>
</comment>
<proteinExistence type="predicted"/>
<dbReference type="Proteomes" id="UP001205906">
    <property type="component" value="Unassembled WGS sequence"/>
</dbReference>
<keyword evidence="5 8" id="KW-0812">Transmembrane</keyword>
<accession>A0ABT1CBB1</accession>
<gene>
    <name evidence="10" type="ORF">NGM99_20155</name>
</gene>
<keyword evidence="7 8" id="KW-0472">Membrane</keyword>
<feature type="domain" description="Major facilitator superfamily associated" evidence="9">
    <location>
        <begin position="19"/>
        <end position="369"/>
    </location>
</feature>
<dbReference type="PIRSF" id="PIRSF004925">
    <property type="entry name" value="HcaT"/>
    <property type="match status" value="1"/>
</dbReference>
<protein>
    <submittedName>
        <fullName evidence="10">MFS transporter</fullName>
    </submittedName>
</protein>
<dbReference type="SUPFAM" id="SSF103473">
    <property type="entry name" value="MFS general substrate transporter"/>
    <property type="match status" value="1"/>
</dbReference>
<feature type="transmembrane region" description="Helical" evidence="8">
    <location>
        <begin position="54"/>
        <end position="74"/>
    </location>
</feature>
<feature type="transmembrane region" description="Helical" evidence="8">
    <location>
        <begin position="247"/>
        <end position="267"/>
    </location>
</feature>
<dbReference type="InterPro" id="IPR036259">
    <property type="entry name" value="MFS_trans_sf"/>
</dbReference>
<keyword evidence="3" id="KW-1003">Cell membrane</keyword>
<keyword evidence="6 8" id="KW-1133">Transmembrane helix</keyword>
<comment type="caution">
    <text evidence="10">The sequence shown here is derived from an EMBL/GenBank/DDBJ whole genome shotgun (WGS) entry which is preliminary data.</text>
</comment>
<sequence length="406" mass="43306">MTHPTTDALPPKPHWFETRIALLYIAVFLPNGVMTPFLPLWLEHLHFDAGAISIILSAQLFMRVVATPALSTLADRLLDRAPMLIGTAIGTFAITCFYLLPPSFTLVLAVTLAHSIFQPLQQTLTDSIAVSGVRRYRSDYSKMRIWGSISYLAGNVIAGVVLARSDAGIVPWLLILGYGLMVLVSLSTPRLGRPRTPTVANPADGVRLLSNRAFLSTVLAVAAIQGSHAFLYGFASIYWRSLGFSDSVIGAFWALGTLAEVLLFLVFPRLLSRFSAQTIIAIAGVAAVLRWLAFSVSEPLGFGAVGFTVLQALHALSTGLIIIGVQKAIAELIPEQQTSGAQGVTFMANQASVGLFTLLAGYLYTHVGAYGFLSMALIAGVGLGLILIGLRQPQRAGGGGETSEPL</sequence>
<keyword evidence="4" id="KW-0997">Cell inner membrane</keyword>
<dbReference type="InterPro" id="IPR026032">
    <property type="entry name" value="HcaT-like"/>
</dbReference>
<feature type="transmembrane region" description="Helical" evidence="8">
    <location>
        <begin position="300"/>
        <end position="323"/>
    </location>
</feature>
<dbReference type="RefSeq" id="WP_252822305.1">
    <property type="nucleotide sequence ID" value="NZ_JAMXQS010000010.1"/>
</dbReference>
<feature type="transmembrane region" description="Helical" evidence="8">
    <location>
        <begin position="169"/>
        <end position="192"/>
    </location>
</feature>
<feature type="transmembrane region" description="Helical" evidence="8">
    <location>
        <begin position="274"/>
        <end position="294"/>
    </location>
</feature>
<evidence type="ECO:0000256" key="4">
    <source>
        <dbReference type="ARBA" id="ARBA00022519"/>
    </source>
</evidence>
<keyword evidence="11" id="KW-1185">Reference proteome</keyword>
<evidence type="ECO:0000256" key="2">
    <source>
        <dbReference type="ARBA" id="ARBA00022448"/>
    </source>
</evidence>
<evidence type="ECO:0000256" key="3">
    <source>
        <dbReference type="ARBA" id="ARBA00022475"/>
    </source>
</evidence>
<name>A0ABT1CBB1_9HYPH</name>
<evidence type="ECO:0000256" key="1">
    <source>
        <dbReference type="ARBA" id="ARBA00004429"/>
    </source>
</evidence>
<evidence type="ECO:0000256" key="5">
    <source>
        <dbReference type="ARBA" id="ARBA00022692"/>
    </source>
</evidence>
<dbReference type="NCBIfam" id="NF037955">
    <property type="entry name" value="mfs"/>
    <property type="match status" value="1"/>
</dbReference>
<feature type="transmembrane region" description="Helical" evidence="8">
    <location>
        <begin position="145"/>
        <end position="163"/>
    </location>
</feature>
<evidence type="ECO:0000313" key="10">
    <source>
        <dbReference type="EMBL" id="MCO6052104.1"/>
    </source>
</evidence>
<feature type="transmembrane region" description="Helical" evidence="8">
    <location>
        <begin position="21"/>
        <end position="42"/>
    </location>
</feature>
<keyword evidence="2" id="KW-0813">Transport</keyword>
<dbReference type="Gene3D" id="1.20.1250.20">
    <property type="entry name" value="MFS general substrate transporter like domains"/>
    <property type="match status" value="2"/>
</dbReference>
<dbReference type="PANTHER" id="PTHR23522:SF10">
    <property type="entry name" value="3-PHENYLPROPIONIC ACID TRANSPORTER-RELATED"/>
    <property type="match status" value="1"/>
</dbReference>